<dbReference type="PANTHER" id="PTHR35333">
    <property type="entry name" value="BETA-LACTAMASE"/>
    <property type="match status" value="1"/>
</dbReference>
<dbReference type="EC" id="3.5.2.6" evidence="3 7"/>
<evidence type="ECO:0000256" key="7">
    <source>
        <dbReference type="RuleBase" id="RU361140"/>
    </source>
</evidence>
<protein>
    <recommendedName>
        <fullName evidence="3 7">Beta-lactamase</fullName>
        <ecNumber evidence="3 7">3.5.2.6</ecNumber>
    </recommendedName>
</protein>
<dbReference type="GO" id="GO:0008800">
    <property type="term" value="F:beta-lactamase activity"/>
    <property type="evidence" value="ECO:0007669"/>
    <property type="project" value="UniProtKB-UniRule"/>
</dbReference>
<keyword evidence="12" id="KW-0002">3D-structure</keyword>
<dbReference type="KEGG" id="dbr:Deba_2488"/>
<keyword evidence="5" id="KW-0479">Metal-binding</keyword>
<dbReference type="GO" id="GO:0046677">
    <property type="term" value="P:response to antibiotic"/>
    <property type="evidence" value="ECO:0007669"/>
    <property type="project" value="UniProtKB-UniRule"/>
</dbReference>
<evidence type="ECO:0000259" key="9">
    <source>
        <dbReference type="Pfam" id="PF13354"/>
    </source>
</evidence>
<dbReference type="MEROPS" id="S11.A01"/>
<dbReference type="InterPro" id="IPR012338">
    <property type="entry name" value="Beta-lactam/transpept-like"/>
</dbReference>
<organism evidence="10 11">
    <name type="scientific">Desulfarculus baarsii (strain ATCC 33931 / DSM 2075 / LMG 7858 / VKM B-1802 / 2st14)</name>
    <dbReference type="NCBI Taxonomy" id="644282"/>
    <lineage>
        <taxon>Bacteria</taxon>
        <taxon>Pseudomonadati</taxon>
        <taxon>Thermodesulfobacteriota</taxon>
        <taxon>Desulfarculia</taxon>
        <taxon>Desulfarculales</taxon>
        <taxon>Desulfarculaceae</taxon>
        <taxon>Desulfarculus</taxon>
    </lineage>
</organism>
<evidence type="ECO:0000256" key="6">
    <source>
        <dbReference type="ARBA" id="ARBA00023251"/>
    </source>
</evidence>
<keyword evidence="6 7" id="KW-0046">Antibiotic resistance</keyword>
<feature type="chain" id="PRO_5003150448" description="Beta-lactamase" evidence="8">
    <location>
        <begin position="28"/>
        <end position="298"/>
    </location>
</feature>
<dbReference type="Gene3D" id="3.40.710.10">
    <property type="entry name" value="DD-peptidase/beta-lactamase superfamily"/>
    <property type="match status" value="1"/>
</dbReference>
<evidence type="ECO:0000256" key="8">
    <source>
        <dbReference type="SAM" id="SignalP"/>
    </source>
</evidence>
<evidence type="ECO:0000313" key="10">
    <source>
        <dbReference type="EMBL" id="ADK85848.1"/>
    </source>
</evidence>
<dbReference type="InterPro" id="IPR000871">
    <property type="entry name" value="Beta-lactam_class-A"/>
</dbReference>
<proteinExistence type="evidence at protein level"/>
<keyword evidence="5" id="KW-0411">Iron-sulfur</keyword>
<evidence type="ECO:0000256" key="5">
    <source>
        <dbReference type="ARBA" id="ARBA00023014"/>
    </source>
</evidence>
<keyword evidence="4 7" id="KW-0378">Hydrolase</keyword>
<dbReference type="PANTHER" id="PTHR35333:SF3">
    <property type="entry name" value="BETA-LACTAMASE-TYPE TRANSPEPTIDASE FOLD CONTAINING PROTEIN"/>
    <property type="match status" value="1"/>
</dbReference>
<keyword evidence="11" id="KW-1185">Reference proteome</keyword>
<dbReference type="STRING" id="644282.Deba_2488"/>
<evidence type="ECO:0007829" key="12">
    <source>
        <dbReference type="PDB" id="6WJM"/>
    </source>
</evidence>
<dbReference type="OrthoDB" id="9784149at2"/>
<evidence type="ECO:0000313" key="11">
    <source>
        <dbReference type="Proteomes" id="UP000009047"/>
    </source>
</evidence>
<sequence>MGAVFDRRAFLLTLGSLVFLPAGAARAAGLDAAAAATRLAAIETSLDGRLGLFALNTADGRTLAHRSDERFAMCSTFKLVLAGAILAQSAQTPGLLERRVAYGPEALVSYSPITQKHAAGGMTVAALCAAAVRHSDNTAANLLLDQLDGPAALTTFARTIGDNHFRLDRREPELNTAIPGDPRDTTTPAAMGRSLQRLALGRALPAEGRALLCAWLRGCVTGAARIRAGVPAGWVVGDKTGTGAYGVANDVAVLWPAAGAPPVLLAIYTARRQKDAAPRNDVIVAAAKVVAEWLGAAA</sequence>
<keyword evidence="5" id="KW-0408">Iron</keyword>
<gene>
    <name evidence="10" type="ordered locus">Deba_2488</name>
</gene>
<reference evidence="10 11" key="1">
    <citation type="journal article" date="2010" name="Stand. Genomic Sci.">
        <title>Complete genome sequence of Desulfarculus baarsii type strain (2st14).</title>
        <authorList>
            <person name="Sun H."/>
            <person name="Spring S."/>
            <person name="Lapidus A."/>
            <person name="Davenport K."/>
            <person name="Del Rio T.G."/>
            <person name="Tice H."/>
            <person name="Nolan M."/>
            <person name="Copeland A."/>
            <person name="Cheng J.F."/>
            <person name="Lucas S."/>
            <person name="Tapia R."/>
            <person name="Goodwin L."/>
            <person name="Pitluck S."/>
            <person name="Ivanova N."/>
            <person name="Pagani I."/>
            <person name="Mavromatis K."/>
            <person name="Ovchinnikova G."/>
            <person name="Pati A."/>
            <person name="Chen A."/>
            <person name="Palaniappan K."/>
            <person name="Hauser L."/>
            <person name="Chang Y.J."/>
            <person name="Jeffries C.D."/>
            <person name="Detter J.C."/>
            <person name="Han C."/>
            <person name="Rohde M."/>
            <person name="Brambilla E."/>
            <person name="Goker M."/>
            <person name="Woyke T."/>
            <person name="Bristow J."/>
            <person name="Eisen J.A."/>
            <person name="Markowitz V."/>
            <person name="Hugenholtz P."/>
            <person name="Kyrpides N.C."/>
            <person name="Klenk H.P."/>
            <person name="Land M."/>
        </authorList>
    </citation>
    <scope>NUCLEOTIDE SEQUENCE [LARGE SCALE GENOMIC DNA]</scope>
    <source>
        <strain evidence="11">ATCC 33931 / DSM 2075 / LMG 7858 / VKM B-1802 / 2st14</strain>
    </source>
</reference>
<dbReference type="AlphaFoldDB" id="E1QJV5"/>
<dbReference type="PRINTS" id="PR00118">
    <property type="entry name" value="BLACTAMASEA"/>
</dbReference>
<accession>E1QJV5</accession>
<dbReference type="GO" id="GO:0030655">
    <property type="term" value="P:beta-lactam antibiotic catabolic process"/>
    <property type="evidence" value="ECO:0007669"/>
    <property type="project" value="InterPro"/>
</dbReference>
<dbReference type="PDBsum" id="6WJM"/>
<evidence type="ECO:0000256" key="3">
    <source>
        <dbReference type="ARBA" id="ARBA00012865"/>
    </source>
</evidence>
<dbReference type="InterPro" id="IPR023650">
    <property type="entry name" value="Beta-lactam_class-A_AS"/>
</dbReference>
<dbReference type="InterPro" id="IPR045155">
    <property type="entry name" value="Beta-lactam_cat"/>
</dbReference>
<dbReference type="InterPro" id="IPR006311">
    <property type="entry name" value="TAT_signal"/>
</dbReference>
<feature type="domain" description="Beta-lactamase class A catalytic" evidence="9">
    <location>
        <begin position="52"/>
        <end position="269"/>
    </location>
</feature>
<dbReference type="NCBIfam" id="NF033103">
    <property type="entry name" value="bla_class_A"/>
    <property type="match status" value="1"/>
</dbReference>
<dbReference type="RefSeq" id="WP_013259287.1">
    <property type="nucleotide sequence ID" value="NC_014365.1"/>
</dbReference>
<comment type="catalytic activity">
    <reaction evidence="1 7">
        <text>a beta-lactam + H2O = a substituted beta-amino acid</text>
        <dbReference type="Rhea" id="RHEA:20401"/>
        <dbReference type="ChEBI" id="CHEBI:15377"/>
        <dbReference type="ChEBI" id="CHEBI:35627"/>
        <dbReference type="ChEBI" id="CHEBI:140347"/>
        <dbReference type="EC" id="3.5.2.6"/>
    </reaction>
</comment>
<dbReference type="PROSITE" id="PS00146">
    <property type="entry name" value="BETA_LACTAMASE_A"/>
    <property type="match status" value="1"/>
</dbReference>
<dbReference type="GO" id="GO:0051536">
    <property type="term" value="F:iron-sulfur cluster binding"/>
    <property type="evidence" value="ECO:0007669"/>
    <property type="project" value="UniProtKB-KW"/>
</dbReference>
<name>E1QJV5_DESB2</name>
<dbReference type="HOGENOM" id="CLU_031960_6_0_7"/>
<dbReference type="Pfam" id="PF13354">
    <property type="entry name" value="Beta-lactamase2"/>
    <property type="match status" value="1"/>
</dbReference>
<dbReference type="eggNOG" id="COG2367">
    <property type="taxonomic scope" value="Bacteria"/>
</dbReference>
<evidence type="ECO:0000256" key="2">
    <source>
        <dbReference type="ARBA" id="ARBA00009009"/>
    </source>
</evidence>
<comment type="similarity">
    <text evidence="2 7">Belongs to the class-A beta-lactamase family.</text>
</comment>
<feature type="signal peptide" evidence="8">
    <location>
        <begin position="1"/>
        <end position="27"/>
    </location>
</feature>
<keyword evidence="8" id="KW-0732">Signal</keyword>
<dbReference type="PDB" id="6WJM">
    <property type="method" value="X-ray"/>
    <property type="resolution" value="1.00 A"/>
    <property type="chains" value="A=1-298"/>
</dbReference>
<dbReference type="Proteomes" id="UP000009047">
    <property type="component" value="Chromosome"/>
</dbReference>
<dbReference type="EMBL" id="CP002085">
    <property type="protein sequence ID" value="ADK85848.1"/>
    <property type="molecule type" value="Genomic_DNA"/>
</dbReference>
<evidence type="ECO:0000256" key="4">
    <source>
        <dbReference type="ARBA" id="ARBA00022801"/>
    </source>
</evidence>
<dbReference type="SUPFAM" id="SSF56601">
    <property type="entry name" value="beta-lactamase/transpeptidase-like"/>
    <property type="match status" value="1"/>
</dbReference>
<reference evidence="12" key="2">
    <citation type="submission" date="2020-04" db="PDB data bank">
        <title>The crystal structure beta-lactamase from Desulfarculus baarsii DSM 2075.</title>
        <authorList>
            <consortium name="Center for Structural Genomics of Infectious Diseases (CSGID)"/>
            <person name="Chang C."/>
            <person name="Welk L."/>
            <person name="Endres M."/>
            <person name="Joachimiak A."/>
        </authorList>
    </citation>
    <scope>X-RAY CRYSTALLOGRAPHY (1.00 ANGSTROMS)</scope>
</reference>
<evidence type="ECO:0000256" key="1">
    <source>
        <dbReference type="ARBA" id="ARBA00001526"/>
    </source>
</evidence>
<dbReference type="SMR" id="E1QJV5"/>
<dbReference type="PROSITE" id="PS51318">
    <property type="entry name" value="TAT"/>
    <property type="match status" value="1"/>
</dbReference>